<protein>
    <submittedName>
        <fullName evidence="2">Uncharacterized protein</fullName>
    </submittedName>
</protein>
<dbReference type="AlphaFoldDB" id="A0A6G1E5B3"/>
<evidence type="ECO:0000256" key="1">
    <source>
        <dbReference type="SAM" id="MobiDB-lite"/>
    </source>
</evidence>
<organism evidence="2 3">
    <name type="scientific">Oryza meyeriana var. granulata</name>
    <dbReference type="NCBI Taxonomy" id="110450"/>
    <lineage>
        <taxon>Eukaryota</taxon>
        <taxon>Viridiplantae</taxon>
        <taxon>Streptophyta</taxon>
        <taxon>Embryophyta</taxon>
        <taxon>Tracheophyta</taxon>
        <taxon>Spermatophyta</taxon>
        <taxon>Magnoliopsida</taxon>
        <taxon>Liliopsida</taxon>
        <taxon>Poales</taxon>
        <taxon>Poaceae</taxon>
        <taxon>BOP clade</taxon>
        <taxon>Oryzoideae</taxon>
        <taxon>Oryzeae</taxon>
        <taxon>Oryzinae</taxon>
        <taxon>Oryza</taxon>
        <taxon>Oryza meyeriana</taxon>
    </lineage>
</organism>
<dbReference type="EMBL" id="SPHZ02000005">
    <property type="protein sequence ID" value="KAF0919978.1"/>
    <property type="molecule type" value="Genomic_DNA"/>
</dbReference>
<keyword evidence="3" id="KW-1185">Reference proteome</keyword>
<evidence type="ECO:0000313" key="2">
    <source>
        <dbReference type="EMBL" id="KAF0919978.1"/>
    </source>
</evidence>
<dbReference type="PANTHER" id="PTHR34397">
    <property type="entry name" value="OS05G0237600 PROTEIN"/>
    <property type="match status" value="1"/>
</dbReference>
<comment type="caution">
    <text evidence="2">The sequence shown here is derived from an EMBL/GenBank/DDBJ whole genome shotgun (WGS) entry which is preliminary data.</text>
</comment>
<name>A0A6G1E5B3_9ORYZ</name>
<dbReference type="Proteomes" id="UP000479710">
    <property type="component" value="Unassembled WGS sequence"/>
</dbReference>
<reference evidence="2 3" key="1">
    <citation type="submission" date="2019-11" db="EMBL/GenBank/DDBJ databases">
        <title>Whole genome sequence of Oryza granulata.</title>
        <authorList>
            <person name="Li W."/>
        </authorList>
    </citation>
    <scope>NUCLEOTIDE SEQUENCE [LARGE SCALE GENOMIC DNA]</scope>
    <source>
        <strain evidence="3">cv. Menghai</strain>
        <tissue evidence="2">Leaf</tissue>
    </source>
</reference>
<feature type="region of interest" description="Disordered" evidence="1">
    <location>
        <begin position="1"/>
        <end position="35"/>
    </location>
</feature>
<sequence>MTIGSSRRRPKRQVMDGADHGGSAGERQDNGVPSKMRRIISMELSPNRTNGAPGQAPAEDKPVLDVYADTGAALVIGDALRARLAELDATKPWFIARKVLTNSDARINQSRLQLSCKGKDIGLRLLTKALTEA</sequence>
<dbReference type="PANTHER" id="PTHR34397:SF15">
    <property type="entry name" value="OS08G0282100 PROTEIN"/>
    <property type="match status" value="1"/>
</dbReference>
<feature type="compositionally biased region" description="Basic residues" evidence="1">
    <location>
        <begin position="1"/>
        <end position="12"/>
    </location>
</feature>
<accession>A0A6G1E5B3</accession>
<evidence type="ECO:0000313" key="3">
    <source>
        <dbReference type="Proteomes" id="UP000479710"/>
    </source>
</evidence>
<proteinExistence type="predicted"/>
<gene>
    <name evidence="2" type="ORF">E2562_032436</name>
</gene>